<sequence>MITQPAATAGHFRVFTYSDQGTLVEDQPFIQNDCYYQGCVEGDPESLVAFSTCLGGFQGILQTNDIVYEIEPKTFSTTFEHFIYRIKSEETQLPAMKCGLTDEEIARQLKYQESANFTLMQSGYEGWWTHRRLLELAVVVDHNRYLHHQNTENIFTLAQCGNGVVEEGEECDCGALHLCMKDPCCESNCTLSAGAACALGGCCKDCQILPTGEVCRPEENDCDLPEWCNGTSYHCPEDVYVQNGVSCKGGGYCYEKRCNNREEQCRNIFGKEAKSANQSCYSEMNTRGSHQAGWPMESHGKPVWMAVKRTEDWQAGAKQTSWSLPPARILLKDTWSLRMWTHHCERLWSFNQDFNQDFSASWTSQVHTSTCITAKGRRCRRTHGAGGRRRWQNSGWLIVWLPTPVFPPAPVFLWPPVIGVPPASPIGNPEFFHRRLEKLRMADRAGRRRSDQQVARGKLVLAKNWCQQPGNIFTLAQCGNSVVEEGEECDCGALHLCMKDPCCESDCTLSPGAACALGGCCKDCQILPTGEVCRQEENDCDLPEWCNGTSYHCPEDVYVQNGVSCKGGGYCYEKRCNNREEQCRNIFGKEAKSANQSCYTEMNTRGDRFGNCGLMKATYVQCDISDTLCGRIQCENVTELPRLRDHSTVHWTHFNGVTCWGTDYHFGMSIPDIGDVKDGTECGAEHVCIQRKCVHRILHNIDTGVIESGLNITLTIRLLMLGKKVSSIMGKKGESVKMCKKSDALINISEGNCPERIITLAGFSTAIFKTFAIIIDKLEEDISSSMTKSTAASRPPVTLRLVVPASQCGSLIGKGGCEIKKIPEREKPRWQHRHLGPRPASPTLAAGAQDTGWLHRGPDFVKKDIQK</sequence>
<dbReference type="Gene3D" id="3.30.1370.10">
    <property type="entry name" value="K Homology domain, type 1"/>
    <property type="match status" value="2"/>
</dbReference>
<dbReference type="GO" id="GO:0009897">
    <property type="term" value="C:external side of plasma membrane"/>
    <property type="evidence" value="ECO:0007669"/>
    <property type="project" value="TreeGrafter"/>
</dbReference>
<feature type="disulfide bond" evidence="3">
    <location>
        <begin position="215"/>
        <end position="235"/>
    </location>
</feature>
<dbReference type="GO" id="GO:0003723">
    <property type="term" value="F:RNA binding"/>
    <property type="evidence" value="ECO:0007669"/>
    <property type="project" value="UniProtKB-UniRule"/>
</dbReference>
<dbReference type="SMART" id="SM00608">
    <property type="entry name" value="ACR"/>
    <property type="match status" value="2"/>
</dbReference>
<dbReference type="SUPFAM" id="SSF54791">
    <property type="entry name" value="Eukaryotic type KH-domain (KH-domain type I)"/>
    <property type="match status" value="1"/>
</dbReference>
<evidence type="ECO:0000313" key="7">
    <source>
        <dbReference type="EMBL" id="KAK1343037.1"/>
    </source>
</evidence>
<dbReference type="PROSITE" id="PS00427">
    <property type="entry name" value="DISINTEGRIN_1"/>
    <property type="match status" value="2"/>
</dbReference>
<dbReference type="Gene3D" id="4.10.70.10">
    <property type="entry name" value="Disintegrin domain"/>
    <property type="match status" value="2"/>
</dbReference>
<dbReference type="SMART" id="SM00050">
    <property type="entry name" value="DISIN"/>
    <property type="match status" value="2"/>
</dbReference>
<keyword evidence="4" id="KW-0694">RNA-binding</keyword>
<evidence type="ECO:0000256" key="3">
    <source>
        <dbReference type="PROSITE-ProRule" id="PRU00068"/>
    </source>
</evidence>
<dbReference type="EMBL" id="JAULJE010000005">
    <property type="protein sequence ID" value="KAK1343037.1"/>
    <property type="molecule type" value="Genomic_DNA"/>
</dbReference>
<comment type="subcellular location">
    <subcellularLocation>
        <location evidence="1">Membrane</location>
        <topology evidence="1">Single-pass membrane protein</topology>
    </subcellularLocation>
</comment>
<dbReference type="PROSITE" id="PS50084">
    <property type="entry name" value="KH_TYPE_1"/>
    <property type="match status" value="1"/>
</dbReference>
<dbReference type="Pfam" id="PF00200">
    <property type="entry name" value="Disintegrin"/>
    <property type="match status" value="2"/>
</dbReference>
<dbReference type="InterPro" id="IPR036612">
    <property type="entry name" value="KH_dom_type_1_sf"/>
</dbReference>
<gene>
    <name evidence="7" type="ORF">QTO34_015807</name>
</gene>
<proteinExistence type="predicted"/>
<dbReference type="InterPro" id="IPR001762">
    <property type="entry name" value="Disintegrin_dom"/>
</dbReference>
<dbReference type="PROSITE" id="PS50214">
    <property type="entry name" value="DISINTEGRIN_2"/>
    <property type="match status" value="2"/>
</dbReference>
<dbReference type="Proteomes" id="UP001177744">
    <property type="component" value="Unassembled WGS sequence"/>
</dbReference>
<dbReference type="Pfam" id="PF00013">
    <property type="entry name" value="KH_1"/>
    <property type="match status" value="1"/>
</dbReference>
<feature type="non-terminal residue" evidence="7">
    <location>
        <position position="867"/>
    </location>
</feature>
<dbReference type="PANTHER" id="PTHR11905">
    <property type="entry name" value="ADAM A DISINTEGRIN AND METALLOPROTEASE DOMAIN"/>
    <property type="match status" value="1"/>
</dbReference>
<feature type="disulfide bond" evidence="3">
    <location>
        <begin position="533"/>
        <end position="553"/>
    </location>
</feature>
<evidence type="ECO:0000259" key="6">
    <source>
        <dbReference type="PROSITE" id="PS50214"/>
    </source>
</evidence>
<comment type="caution">
    <text evidence="7">The sequence shown here is derived from an EMBL/GenBank/DDBJ whole genome shotgun (WGS) entry which is preliminary data.</text>
</comment>
<dbReference type="GO" id="GO:0008584">
    <property type="term" value="P:male gonad development"/>
    <property type="evidence" value="ECO:0007669"/>
    <property type="project" value="TreeGrafter"/>
</dbReference>
<keyword evidence="2 3" id="KW-1015">Disulfide bond</keyword>
<protein>
    <recommendedName>
        <fullName evidence="6">Disintegrin domain-containing protein</fullName>
    </recommendedName>
</protein>
<accession>A0AA40LT97</accession>
<dbReference type="InterPro" id="IPR006586">
    <property type="entry name" value="ADAM_Cys-rich"/>
</dbReference>
<dbReference type="InterPro" id="IPR004088">
    <property type="entry name" value="KH_dom_type_1"/>
</dbReference>
<keyword evidence="8" id="KW-1185">Reference proteome</keyword>
<evidence type="ECO:0000256" key="2">
    <source>
        <dbReference type="ARBA" id="ARBA00023157"/>
    </source>
</evidence>
<evidence type="ECO:0000256" key="5">
    <source>
        <dbReference type="SAM" id="MobiDB-lite"/>
    </source>
</evidence>
<name>A0AA40LT97_CNENI</name>
<dbReference type="SUPFAM" id="SSF57552">
    <property type="entry name" value="Blood coagulation inhibitor (disintegrin)"/>
    <property type="match status" value="2"/>
</dbReference>
<dbReference type="InterPro" id="IPR036436">
    <property type="entry name" value="Disintegrin_dom_sf"/>
</dbReference>
<dbReference type="InterPro" id="IPR018358">
    <property type="entry name" value="Disintegrin_CS"/>
</dbReference>
<evidence type="ECO:0000256" key="4">
    <source>
        <dbReference type="PROSITE-ProRule" id="PRU00117"/>
    </source>
</evidence>
<evidence type="ECO:0000313" key="8">
    <source>
        <dbReference type="Proteomes" id="UP001177744"/>
    </source>
</evidence>
<dbReference type="GO" id="GO:1990913">
    <property type="term" value="C:sperm head plasma membrane"/>
    <property type="evidence" value="ECO:0007669"/>
    <property type="project" value="TreeGrafter"/>
</dbReference>
<reference evidence="7" key="1">
    <citation type="submission" date="2023-06" db="EMBL/GenBank/DDBJ databases">
        <title>Reference genome for the Northern bat (Eptesicus nilssonii), a most northern bat species.</title>
        <authorList>
            <person name="Laine V.N."/>
            <person name="Pulliainen A.T."/>
            <person name="Lilley T.M."/>
        </authorList>
    </citation>
    <scope>NUCLEOTIDE SEQUENCE</scope>
    <source>
        <strain evidence="7">BLF_Eptnil</strain>
        <tissue evidence="7">Kidney</tissue>
    </source>
</reference>
<feature type="region of interest" description="Disordered" evidence="5">
    <location>
        <begin position="825"/>
        <end position="858"/>
    </location>
</feature>
<feature type="domain" description="Disintegrin" evidence="6">
    <location>
        <begin position="475"/>
        <end position="561"/>
    </location>
</feature>
<dbReference type="FunFam" id="4.10.70.10:FF:000001">
    <property type="entry name" value="Disintegrin and metalloproteinase domain-containing protein 22"/>
    <property type="match status" value="2"/>
</dbReference>
<evidence type="ECO:0000256" key="1">
    <source>
        <dbReference type="ARBA" id="ARBA00004167"/>
    </source>
</evidence>
<feature type="domain" description="Disintegrin" evidence="6">
    <location>
        <begin position="157"/>
        <end position="243"/>
    </location>
</feature>
<dbReference type="PANTHER" id="PTHR11905:SF239">
    <property type="entry name" value="A DISINTEGRIN AND METALLOPEPTIDASE DOMAIN 26B-RELATED"/>
    <property type="match status" value="1"/>
</dbReference>
<dbReference type="AlphaFoldDB" id="A0AA40LT97"/>
<organism evidence="7 8">
    <name type="scientific">Cnephaeus nilssonii</name>
    <name type="common">Northern bat</name>
    <name type="synonym">Eptesicus nilssonii</name>
    <dbReference type="NCBI Taxonomy" id="3371016"/>
    <lineage>
        <taxon>Eukaryota</taxon>
        <taxon>Metazoa</taxon>
        <taxon>Chordata</taxon>
        <taxon>Craniata</taxon>
        <taxon>Vertebrata</taxon>
        <taxon>Euteleostomi</taxon>
        <taxon>Mammalia</taxon>
        <taxon>Eutheria</taxon>
        <taxon>Laurasiatheria</taxon>
        <taxon>Chiroptera</taxon>
        <taxon>Yangochiroptera</taxon>
        <taxon>Vespertilionidae</taxon>
        <taxon>Cnephaeus</taxon>
    </lineage>
</organism>
<dbReference type="Pfam" id="PF08516">
    <property type="entry name" value="ADAM_CR"/>
    <property type="match status" value="2"/>
</dbReference>